<dbReference type="EMBL" id="JABELV010000166">
    <property type="protein sequence ID" value="KAG7528821.1"/>
    <property type="molecule type" value="Genomic_DNA"/>
</dbReference>
<protein>
    <recommendedName>
        <fullName evidence="4">Sucrase/ferredoxin-like-domain-containing protein</fullName>
    </recommendedName>
</protein>
<evidence type="ECO:0000256" key="1">
    <source>
        <dbReference type="SAM" id="MobiDB-lite"/>
    </source>
</evidence>
<evidence type="ECO:0000313" key="3">
    <source>
        <dbReference type="Proteomes" id="UP000812966"/>
    </source>
</evidence>
<dbReference type="AlphaFoldDB" id="A0A8K0NQY8"/>
<reference evidence="2" key="1">
    <citation type="submission" date="2020-04" db="EMBL/GenBank/DDBJ databases">
        <title>Analysis of mating type loci in Filobasidium floriforme.</title>
        <authorList>
            <person name="Nowrousian M."/>
        </authorList>
    </citation>
    <scope>NUCLEOTIDE SEQUENCE</scope>
    <source>
        <strain evidence="2">CBS 6242</strain>
    </source>
</reference>
<dbReference type="Proteomes" id="UP000812966">
    <property type="component" value="Unassembled WGS sequence"/>
</dbReference>
<evidence type="ECO:0008006" key="4">
    <source>
        <dbReference type="Google" id="ProtNLM"/>
    </source>
</evidence>
<gene>
    <name evidence="2" type="ORF">FFLO_05920</name>
</gene>
<comment type="caution">
    <text evidence="2">The sequence shown here is derived from an EMBL/GenBank/DDBJ whole genome shotgun (WGS) entry which is preliminary data.</text>
</comment>
<feature type="region of interest" description="Disordered" evidence="1">
    <location>
        <begin position="1"/>
        <end position="32"/>
    </location>
</feature>
<dbReference type="PANTHER" id="PTHR31902">
    <property type="entry name" value="ACTIN PATCHES DISTAL PROTEIN 1"/>
    <property type="match status" value="1"/>
</dbReference>
<feature type="compositionally biased region" description="Pro residues" evidence="1">
    <location>
        <begin position="132"/>
        <end position="142"/>
    </location>
</feature>
<dbReference type="Gene3D" id="3.40.30.10">
    <property type="entry name" value="Glutaredoxin"/>
    <property type="match status" value="1"/>
</dbReference>
<feature type="compositionally biased region" description="Basic and acidic residues" evidence="1">
    <location>
        <begin position="143"/>
        <end position="164"/>
    </location>
</feature>
<name>A0A8K0NQY8_9TREE</name>
<proteinExistence type="predicted"/>
<feature type="compositionally biased region" description="Polar residues" evidence="1">
    <location>
        <begin position="7"/>
        <end position="23"/>
    </location>
</feature>
<sequence>MLRRLASTFSTPAATPERSTSPETPAVDPNTHAGRTAVEHDLAHALRAHGVPTTDEDCFACNATCQDDEPQYDGYPRGFDVDWSSDLLGSANPAPRNLVVSTSRSDWAHDHTTDTSTLSYHLQTILNAERGFPPPGTPIDPPPAKDKSAKEAPKPAPEPVKDNKPPGQINLVIGKNGLPQGLSETPRAELEPSSIDAKQPPTSLFSSSLISQSPDEHKESVLVFPEWKVICEVPNSSSGAKDVLAGLNGQANELKSWTLPYRAVVLLCSHKKRDKRCHIAAPLLEKALVQELESHHVSIDTRGDSLNPHHLLDMHAALPREGEAGEREARLRAIEGLDDETGSGEVGIFKISHLGGHRYSGVMIILFPSGATLYYGRVSPKDIPQVVKHTILKGQVIAGLLRGGNNVVRDELKGDSAGACNKKGKSLITW</sequence>
<keyword evidence="3" id="KW-1185">Reference proteome</keyword>
<organism evidence="2 3">
    <name type="scientific">Filobasidium floriforme</name>
    <dbReference type="NCBI Taxonomy" id="5210"/>
    <lineage>
        <taxon>Eukaryota</taxon>
        <taxon>Fungi</taxon>
        <taxon>Dikarya</taxon>
        <taxon>Basidiomycota</taxon>
        <taxon>Agaricomycotina</taxon>
        <taxon>Tremellomycetes</taxon>
        <taxon>Filobasidiales</taxon>
        <taxon>Filobasidiaceae</taxon>
        <taxon>Filobasidium</taxon>
    </lineage>
</organism>
<dbReference type="SUPFAM" id="SSF52833">
    <property type="entry name" value="Thioredoxin-like"/>
    <property type="match status" value="1"/>
</dbReference>
<dbReference type="InterPro" id="IPR009737">
    <property type="entry name" value="Aim32/Apd1-like"/>
</dbReference>
<dbReference type="InterPro" id="IPR036249">
    <property type="entry name" value="Thioredoxin-like_sf"/>
</dbReference>
<dbReference type="CDD" id="cd03062">
    <property type="entry name" value="TRX_Fd_Sucrase"/>
    <property type="match status" value="1"/>
</dbReference>
<dbReference type="PANTHER" id="PTHR31902:SF14">
    <property type="entry name" value="ACTIN PATCHES DISTAL PROTEIN 1"/>
    <property type="match status" value="1"/>
</dbReference>
<dbReference type="Pfam" id="PF06999">
    <property type="entry name" value="Suc_Fer-like"/>
    <property type="match status" value="1"/>
</dbReference>
<accession>A0A8K0NQY8</accession>
<feature type="region of interest" description="Disordered" evidence="1">
    <location>
        <begin position="128"/>
        <end position="211"/>
    </location>
</feature>
<evidence type="ECO:0000313" key="2">
    <source>
        <dbReference type="EMBL" id="KAG7528821.1"/>
    </source>
</evidence>